<dbReference type="EMBL" id="FNBH01000004">
    <property type="protein sequence ID" value="SDG37596.1"/>
    <property type="molecule type" value="Genomic_DNA"/>
</dbReference>
<dbReference type="PROSITE" id="PS01124">
    <property type="entry name" value="HTH_ARAC_FAMILY_2"/>
    <property type="match status" value="1"/>
</dbReference>
<protein>
    <submittedName>
        <fullName evidence="2">Helix-turn-helix domain-containing protein</fullName>
    </submittedName>
</protein>
<gene>
    <name evidence="2" type="ORF">SAMN05421825_3190</name>
</gene>
<evidence type="ECO:0000313" key="2">
    <source>
        <dbReference type="EMBL" id="SDG37596.1"/>
    </source>
</evidence>
<reference evidence="3" key="1">
    <citation type="submission" date="2016-10" db="EMBL/GenBank/DDBJ databases">
        <authorList>
            <person name="Varghese N."/>
            <person name="Submissions S."/>
        </authorList>
    </citation>
    <scope>NUCLEOTIDE SEQUENCE [LARGE SCALE GENOMIC DNA]</scope>
    <source>
        <strain evidence="3">DSM 19684</strain>
    </source>
</reference>
<dbReference type="Pfam" id="PF00165">
    <property type="entry name" value="HTH_AraC"/>
    <property type="match status" value="1"/>
</dbReference>
<dbReference type="GO" id="GO:0003700">
    <property type="term" value="F:DNA-binding transcription factor activity"/>
    <property type="evidence" value="ECO:0007669"/>
    <property type="project" value="InterPro"/>
</dbReference>
<dbReference type="Gene3D" id="1.10.10.60">
    <property type="entry name" value="Homeodomain-like"/>
    <property type="match status" value="1"/>
</dbReference>
<organism evidence="2 3">
    <name type="scientific">Epilithonimonas hungarica</name>
    <dbReference type="NCBI Taxonomy" id="454006"/>
    <lineage>
        <taxon>Bacteria</taxon>
        <taxon>Pseudomonadati</taxon>
        <taxon>Bacteroidota</taxon>
        <taxon>Flavobacteriia</taxon>
        <taxon>Flavobacteriales</taxon>
        <taxon>Weeksellaceae</taxon>
        <taxon>Chryseobacterium group</taxon>
        <taxon>Epilithonimonas</taxon>
    </lineage>
</organism>
<dbReference type="GO" id="GO:0043565">
    <property type="term" value="F:sequence-specific DNA binding"/>
    <property type="evidence" value="ECO:0007669"/>
    <property type="project" value="InterPro"/>
</dbReference>
<feature type="domain" description="HTH araC/xylS-type" evidence="1">
    <location>
        <begin position="159"/>
        <end position="264"/>
    </location>
</feature>
<dbReference type="Proteomes" id="UP000199203">
    <property type="component" value="Unassembled WGS sequence"/>
</dbReference>
<evidence type="ECO:0000313" key="3">
    <source>
        <dbReference type="Proteomes" id="UP000199203"/>
    </source>
</evidence>
<keyword evidence="3" id="KW-1185">Reference proteome</keyword>
<dbReference type="SMART" id="SM00342">
    <property type="entry name" value="HTH_ARAC"/>
    <property type="match status" value="1"/>
</dbReference>
<sequence>MTENEKPYDNFQIAVPKDYEEMFSHFYFAENTTDRIITKTLLPSYQTILIFSFGTPAFLCSNENTEIEVDRCMVLGPIKQAFNYSLPPGSGILVVNFKDDSFYNFFGNAEVAEHLPVDPDDLLEENCFTSLWTQLNKIKEINNRVEYILEFCKPYLKKRNIIVEQLANFNDRNLDPIKSIANLQNQTERNIQLNHRKYLGYTAKEINRYQRFLKAVELIQRAASSSTKTDWFEVIDKCGYYDQSQLIHDFKHYLDLSPTKYLKFQQDICDPKAK</sequence>
<dbReference type="AlphaFoldDB" id="A0A1G7TQI9"/>
<accession>A0A1G7TQI9</accession>
<dbReference type="RefSeq" id="WP_089874429.1">
    <property type="nucleotide sequence ID" value="NZ_FNBH01000004.1"/>
</dbReference>
<proteinExistence type="predicted"/>
<evidence type="ECO:0000259" key="1">
    <source>
        <dbReference type="PROSITE" id="PS01124"/>
    </source>
</evidence>
<name>A0A1G7TQI9_9FLAO</name>
<dbReference type="InterPro" id="IPR018060">
    <property type="entry name" value="HTH_AraC"/>
</dbReference>
<dbReference type="STRING" id="454006.SAMN05421825_3190"/>
<dbReference type="OrthoDB" id="635259at2"/>